<proteinExistence type="inferred from homology"/>
<protein>
    <recommendedName>
        <fullName evidence="3">Cytochrome c oxidase assembly protein COX20, mitochondrial</fullName>
    </recommendedName>
</protein>
<keyword evidence="11" id="KW-1185">Reference proteome</keyword>
<evidence type="ECO:0000256" key="5">
    <source>
        <dbReference type="ARBA" id="ARBA00022792"/>
    </source>
</evidence>
<dbReference type="PANTHER" id="PTHR31586:SF1">
    <property type="entry name" value="CYTOCHROME C OXIDASE ASSEMBLY PROTEIN COX20, MITOCHONDRIAL"/>
    <property type="match status" value="1"/>
</dbReference>
<keyword evidence="5" id="KW-0999">Mitochondrion inner membrane</keyword>
<dbReference type="PANTHER" id="PTHR31586">
    <property type="entry name" value="CYTOCHROME C OXIDASE PROTEIN 20"/>
    <property type="match status" value="1"/>
</dbReference>
<evidence type="ECO:0000256" key="6">
    <source>
        <dbReference type="ARBA" id="ARBA00022989"/>
    </source>
</evidence>
<dbReference type="InterPro" id="IPR022533">
    <property type="entry name" value="Cox20"/>
</dbReference>
<reference evidence="10 11" key="1">
    <citation type="journal article" date="2019" name="PLoS Biol.">
        <title>Sex chromosomes control vertical transmission of feminizing Wolbachia symbionts in an isopod.</title>
        <authorList>
            <person name="Becking T."/>
            <person name="Chebbi M.A."/>
            <person name="Giraud I."/>
            <person name="Moumen B."/>
            <person name="Laverre T."/>
            <person name="Caubet Y."/>
            <person name="Peccoud J."/>
            <person name="Gilbert C."/>
            <person name="Cordaux R."/>
        </authorList>
    </citation>
    <scope>NUCLEOTIDE SEQUENCE [LARGE SCALE GENOMIC DNA]</scope>
    <source>
        <strain evidence="10">ANa2</strain>
        <tissue evidence="10">Whole body excluding digestive tract and cuticle</tissue>
    </source>
</reference>
<evidence type="ECO:0000313" key="10">
    <source>
        <dbReference type="EMBL" id="KAB7496590.1"/>
    </source>
</evidence>
<evidence type="ECO:0000256" key="3">
    <source>
        <dbReference type="ARBA" id="ARBA00017689"/>
    </source>
</evidence>
<dbReference type="Proteomes" id="UP000326759">
    <property type="component" value="Unassembled WGS sequence"/>
</dbReference>
<comment type="similarity">
    <text evidence="2">Belongs to the COX20 family.</text>
</comment>
<evidence type="ECO:0000313" key="11">
    <source>
        <dbReference type="Proteomes" id="UP000326759"/>
    </source>
</evidence>
<keyword evidence="4 9" id="KW-0812">Transmembrane</keyword>
<dbReference type="EMBL" id="SEYY01021226">
    <property type="protein sequence ID" value="KAB7496590.1"/>
    <property type="molecule type" value="Genomic_DNA"/>
</dbReference>
<evidence type="ECO:0000256" key="7">
    <source>
        <dbReference type="ARBA" id="ARBA00023128"/>
    </source>
</evidence>
<evidence type="ECO:0000256" key="8">
    <source>
        <dbReference type="ARBA" id="ARBA00023136"/>
    </source>
</evidence>
<keyword evidence="8 9" id="KW-0472">Membrane</keyword>
<feature type="transmembrane region" description="Helical" evidence="9">
    <location>
        <begin position="20"/>
        <end position="41"/>
    </location>
</feature>
<evidence type="ECO:0000256" key="1">
    <source>
        <dbReference type="ARBA" id="ARBA00004273"/>
    </source>
</evidence>
<keyword evidence="7" id="KW-0496">Mitochondrion</keyword>
<evidence type="ECO:0000256" key="2">
    <source>
        <dbReference type="ARBA" id="ARBA00009575"/>
    </source>
</evidence>
<comment type="subcellular location">
    <subcellularLocation>
        <location evidence="1">Mitochondrion inner membrane</location>
    </subcellularLocation>
</comment>
<dbReference type="Pfam" id="PF12597">
    <property type="entry name" value="Cox20"/>
    <property type="match status" value="1"/>
</dbReference>
<accession>A0A5N5SV88</accession>
<gene>
    <name evidence="10" type="primary">cox20</name>
    <name evidence="10" type="ORF">Anas_07286</name>
</gene>
<organism evidence="10 11">
    <name type="scientific">Armadillidium nasatum</name>
    <dbReference type="NCBI Taxonomy" id="96803"/>
    <lineage>
        <taxon>Eukaryota</taxon>
        <taxon>Metazoa</taxon>
        <taxon>Ecdysozoa</taxon>
        <taxon>Arthropoda</taxon>
        <taxon>Crustacea</taxon>
        <taxon>Multicrustacea</taxon>
        <taxon>Malacostraca</taxon>
        <taxon>Eumalacostraca</taxon>
        <taxon>Peracarida</taxon>
        <taxon>Isopoda</taxon>
        <taxon>Oniscidea</taxon>
        <taxon>Crinocheta</taxon>
        <taxon>Armadillidiidae</taxon>
        <taxon>Armadillidium</taxon>
    </lineage>
</organism>
<dbReference type="OrthoDB" id="14603at2759"/>
<name>A0A5N5SV88_9CRUS</name>
<keyword evidence="6 9" id="KW-1133">Transmembrane helix</keyword>
<feature type="transmembrane region" description="Helical" evidence="9">
    <location>
        <begin position="47"/>
        <end position="64"/>
    </location>
</feature>
<dbReference type="AlphaFoldDB" id="A0A5N5SV88"/>
<dbReference type="GO" id="GO:0033617">
    <property type="term" value="P:mitochondrial respiratory chain complex IV assembly"/>
    <property type="evidence" value="ECO:0007669"/>
    <property type="project" value="InterPro"/>
</dbReference>
<evidence type="ECO:0000256" key="9">
    <source>
        <dbReference type="SAM" id="Phobius"/>
    </source>
</evidence>
<dbReference type="GO" id="GO:0005743">
    <property type="term" value="C:mitochondrial inner membrane"/>
    <property type="evidence" value="ECO:0007669"/>
    <property type="project" value="UniProtKB-SubCell"/>
</dbReference>
<comment type="caution">
    <text evidence="10">The sequence shown here is derived from an EMBL/GenBank/DDBJ whole genome shotgun (WGS) entry which is preliminary data.</text>
</comment>
<dbReference type="PRINTS" id="PR02049">
    <property type="entry name" value="PROTEINF36A"/>
</dbReference>
<evidence type="ECO:0000256" key="4">
    <source>
        <dbReference type="ARBA" id="ARBA00022692"/>
    </source>
</evidence>
<sequence>MEEKEGPKFLGRDVSKIPCFRNTFLYSISSGLGVGLIYFMFTSKVQQSYRFGFAAYFITTLGYWSHCRYKFAQHSSQIEEINKVLRGEKIREETIEVDDA</sequence>